<dbReference type="AlphaFoldDB" id="A0A8J2N7M4"/>
<protein>
    <submittedName>
        <fullName evidence="1">Uncharacterized protein</fullName>
    </submittedName>
</protein>
<keyword evidence="2" id="KW-1185">Reference proteome</keyword>
<reference evidence="1" key="1">
    <citation type="submission" date="2021-05" db="EMBL/GenBank/DDBJ databases">
        <authorList>
            <person name="Stam R."/>
        </authorList>
    </citation>
    <scope>NUCLEOTIDE SEQUENCE</scope>
    <source>
        <strain evidence="1">CS162</strain>
    </source>
</reference>
<dbReference type="OrthoDB" id="3675680at2759"/>
<proteinExistence type="predicted"/>
<name>A0A8J2N7M4_9PLEO</name>
<gene>
    <name evidence="1" type="ORF">ALTATR162_LOCUS6777</name>
</gene>
<dbReference type="GeneID" id="67018703"/>
<comment type="caution">
    <text evidence="1">The sequence shown here is derived from an EMBL/GenBank/DDBJ whole genome shotgun (WGS) entry which is preliminary data.</text>
</comment>
<organism evidence="1 2">
    <name type="scientific">Alternaria atra</name>
    <dbReference type="NCBI Taxonomy" id="119953"/>
    <lineage>
        <taxon>Eukaryota</taxon>
        <taxon>Fungi</taxon>
        <taxon>Dikarya</taxon>
        <taxon>Ascomycota</taxon>
        <taxon>Pezizomycotina</taxon>
        <taxon>Dothideomycetes</taxon>
        <taxon>Pleosporomycetidae</taxon>
        <taxon>Pleosporales</taxon>
        <taxon>Pleosporineae</taxon>
        <taxon>Pleosporaceae</taxon>
        <taxon>Alternaria</taxon>
        <taxon>Alternaria sect. Ulocladioides</taxon>
    </lineage>
</organism>
<dbReference type="RefSeq" id="XP_043170334.1">
    <property type="nucleotide sequence ID" value="XM_043314399.1"/>
</dbReference>
<evidence type="ECO:0000313" key="2">
    <source>
        <dbReference type="Proteomes" id="UP000676310"/>
    </source>
</evidence>
<sequence length="253" mass="29077">MVSALPVTGERPLLEHLFWNPVTLADLDALVPALIESPVIMDQLVVNIGYFNAYGLIPWPDLEHMLIHLLAVGDDRNHLYETAKARIELERKRRQHVEHVDRQKRVKSFGKTDTIIRSVQHCETIGDFSRSRLHNGPGLTDRKHPKVRLPQNDTRRVSPTHNLLVPETNTRVEHVYMWAENKCSSDSLISKMQRHEIVVKLQPKEPAPSAQIPTRTLATKETSDAIHISTPKDRNVRYGSHFWTNRDCSFDEI</sequence>
<dbReference type="Proteomes" id="UP000676310">
    <property type="component" value="Unassembled WGS sequence"/>
</dbReference>
<accession>A0A8J2N7M4</accession>
<evidence type="ECO:0000313" key="1">
    <source>
        <dbReference type="EMBL" id="CAG5165309.1"/>
    </source>
</evidence>
<dbReference type="EMBL" id="CAJRGZ010000019">
    <property type="protein sequence ID" value="CAG5165309.1"/>
    <property type="molecule type" value="Genomic_DNA"/>
</dbReference>